<proteinExistence type="predicted"/>
<evidence type="ECO:0000313" key="4">
    <source>
        <dbReference type="Proteomes" id="UP000594454"/>
    </source>
</evidence>
<organism evidence="3 4">
    <name type="scientific">Hermetia illucens</name>
    <name type="common">Black soldier fly</name>
    <dbReference type="NCBI Taxonomy" id="343691"/>
    <lineage>
        <taxon>Eukaryota</taxon>
        <taxon>Metazoa</taxon>
        <taxon>Ecdysozoa</taxon>
        <taxon>Arthropoda</taxon>
        <taxon>Hexapoda</taxon>
        <taxon>Insecta</taxon>
        <taxon>Pterygota</taxon>
        <taxon>Neoptera</taxon>
        <taxon>Endopterygota</taxon>
        <taxon>Diptera</taxon>
        <taxon>Brachycera</taxon>
        <taxon>Stratiomyomorpha</taxon>
        <taxon>Stratiomyidae</taxon>
        <taxon>Hermetiinae</taxon>
        <taxon>Hermetia</taxon>
    </lineage>
</organism>
<gene>
    <name evidence="3" type="ORF">HERILL_LOCUS15084</name>
</gene>
<sequence>MSYDALGVSDAMLDSLSLQLREAEARRAEAERAHQEALAQLRGMSSGIGRGCSEPIETLQSRARELEKKDNRILAELEHPRTTGSTLPSSSIITSGISGMVSSTIGGMPSSIMTSMAGAGALSGLTGTTGLTGTSGLAGTTGLVGLTGIPGVTSVTGLTGTGCVPGGIGNISNITGTGTAGTVTGIPGIGANSMGITSSISSHAITSIDTSAFGGAGTTTTTDKVLSGTTGVHVSPLPGRAHPMTTMPPLSQV</sequence>
<dbReference type="AlphaFoldDB" id="A0A7R8Z486"/>
<feature type="coiled-coil region" evidence="1">
    <location>
        <begin position="13"/>
        <end position="76"/>
    </location>
</feature>
<dbReference type="EMBL" id="LR899014">
    <property type="protein sequence ID" value="CAD7092747.1"/>
    <property type="molecule type" value="Genomic_DNA"/>
</dbReference>
<dbReference type="Proteomes" id="UP000594454">
    <property type="component" value="Chromosome 6"/>
</dbReference>
<name>A0A7R8Z486_HERIL</name>
<reference evidence="3 4" key="1">
    <citation type="submission" date="2020-11" db="EMBL/GenBank/DDBJ databases">
        <authorList>
            <person name="Wallbank WR R."/>
            <person name="Pardo Diaz C."/>
            <person name="Kozak K."/>
            <person name="Martin S."/>
            <person name="Jiggins C."/>
            <person name="Moest M."/>
            <person name="Warren A I."/>
            <person name="Generalovic N T."/>
            <person name="Byers J.R.P. K."/>
            <person name="Montejo-Kovacevich G."/>
            <person name="Yen C E."/>
        </authorList>
    </citation>
    <scope>NUCLEOTIDE SEQUENCE [LARGE SCALE GENOMIC DNA]</scope>
</reference>
<dbReference type="InParanoid" id="A0A7R8Z486"/>
<accession>A0A7R8Z486</accession>
<dbReference type="OrthoDB" id="4158657at2759"/>
<keyword evidence="4" id="KW-1185">Reference proteome</keyword>
<evidence type="ECO:0000313" key="3">
    <source>
        <dbReference type="EMBL" id="CAD7092747.1"/>
    </source>
</evidence>
<evidence type="ECO:0000256" key="2">
    <source>
        <dbReference type="SAM" id="MobiDB-lite"/>
    </source>
</evidence>
<keyword evidence="1" id="KW-0175">Coiled coil</keyword>
<feature type="region of interest" description="Disordered" evidence="2">
    <location>
        <begin position="227"/>
        <end position="253"/>
    </location>
</feature>
<evidence type="ECO:0000256" key="1">
    <source>
        <dbReference type="SAM" id="Coils"/>
    </source>
</evidence>
<protein>
    <submittedName>
        <fullName evidence="3">Uncharacterized protein</fullName>
    </submittedName>
</protein>